<sequence>MTNRDVLLVTPWERKGGLATYSDYLVSELRNECNVSIFAWDYESLLARGSGQAVFDFALVKSIRKSDVIHVQYTFGRYLLSFFFIALLGKLMRTPVTMTQHERFDNLPVPRLLYLWHQFLYFFVDEIIVHTENRKTIVGAYHRPNVTVIPHGVLEHGDVEREPRDINDILIPGLVRPIKGHPNLIGALNHLPENVTLTIAGSASSPEYGTELKELIESAGLSERVTWEDEFLPEDEMFQRICEADLAVLPYEEHTSMSGMLAHCISWKTPTLVTDCPSFRCVINTEEAFLDGRSSELIADSIERVNNESVQGEIIMEFEELISECNWRRVSQMTSNIYETVINK</sequence>
<dbReference type="SUPFAM" id="SSF53756">
    <property type="entry name" value="UDP-Glycosyltransferase/glycogen phosphorylase"/>
    <property type="match status" value="1"/>
</dbReference>
<dbReference type="Gene3D" id="3.40.50.2000">
    <property type="entry name" value="Glycogen Phosphorylase B"/>
    <property type="match status" value="2"/>
</dbReference>
<dbReference type="GO" id="GO:0016740">
    <property type="term" value="F:transferase activity"/>
    <property type="evidence" value="ECO:0007669"/>
    <property type="project" value="UniProtKB-KW"/>
</dbReference>
<dbReference type="AlphaFoldDB" id="A0A1H0BVP4"/>
<dbReference type="PANTHER" id="PTHR12526">
    <property type="entry name" value="GLYCOSYLTRANSFERASE"/>
    <property type="match status" value="1"/>
</dbReference>
<name>A0A1H0BVP4_9EURY</name>
<accession>A0A1H0BVP4</accession>
<keyword evidence="2" id="KW-0808">Transferase</keyword>
<protein>
    <submittedName>
        <fullName evidence="2">Glycosyltransferase involved in cell wall bisynthesis</fullName>
    </submittedName>
</protein>
<gene>
    <name evidence="2" type="ORF">SAMN05192554_1496</name>
</gene>
<evidence type="ECO:0000313" key="3">
    <source>
        <dbReference type="Proteomes" id="UP000199370"/>
    </source>
</evidence>
<evidence type="ECO:0000313" key="2">
    <source>
        <dbReference type="EMBL" id="SDN49676.1"/>
    </source>
</evidence>
<dbReference type="EMBL" id="FNIA01000049">
    <property type="protein sequence ID" value="SDN49676.1"/>
    <property type="molecule type" value="Genomic_DNA"/>
</dbReference>
<dbReference type="Proteomes" id="UP000199370">
    <property type="component" value="Unassembled WGS sequence"/>
</dbReference>
<reference evidence="2 3" key="1">
    <citation type="submission" date="2016-10" db="EMBL/GenBank/DDBJ databases">
        <authorList>
            <person name="de Groot N.N."/>
        </authorList>
    </citation>
    <scope>NUCLEOTIDE SEQUENCE [LARGE SCALE GENOMIC DNA]</scope>
    <source>
        <strain evidence="3">EB21,IBRC-M 10013,KCTC 4048</strain>
    </source>
</reference>
<dbReference type="Pfam" id="PF00534">
    <property type="entry name" value="Glycos_transf_1"/>
    <property type="match status" value="1"/>
</dbReference>
<keyword evidence="3" id="KW-1185">Reference proteome</keyword>
<organism evidence="2 3">
    <name type="scientific">Haloarchaeobius iranensis</name>
    <dbReference type="NCBI Taxonomy" id="996166"/>
    <lineage>
        <taxon>Archaea</taxon>
        <taxon>Methanobacteriati</taxon>
        <taxon>Methanobacteriota</taxon>
        <taxon>Stenosarchaea group</taxon>
        <taxon>Halobacteria</taxon>
        <taxon>Halobacteriales</taxon>
        <taxon>Halorubellaceae</taxon>
        <taxon>Haloarchaeobius</taxon>
    </lineage>
</organism>
<feature type="domain" description="Glycosyl transferase family 1" evidence="1">
    <location>
        <begin position="162"/>
        <end position="307"/>
    </location>
</feature>
<proteinExistence type="predicted"/>
<dbReference type="PANTHER" id="PTHR12526:SF637">
    <property type="entry name" value="GLYCOSYLTRANSFERASE EPSF-RELATED"/>
    <property type="match status" value="1"/>
</dbReference>
<evidence type="ECO:0000259" key="1">
    <source>
        <dbReference type="Pfam" id="PF00534"/>
    </source>
</evidence>
<dbReference type="STRING" id="996166.SAMN05192554_1496"/>
<dbReference type="InterPro" id="IPR001296">
    <property type="entry name" value="Glyco_trans_1"/>
</dbReference>